<feature type="domain" description="DNA2/NAM7 helicase helicase" evidence="14">
    <location>
        <begin position="451"/>
        <end position="517"/>
    </location>
</feature>
<keyword evidence="11" id="KW-0158">Chromosome</keyword>
<comment type="function">
    <text evidence="11">Key enzyme involved in DNA replication and DNA repair. Involved in Okazaki fragments processing by cleaving long flaps that escape FEN1: flaps that are longer than 27 nucleotides are coated by replication protein A complex (RPA), leading to recruit DNA2 which cleaves the flap until it is too short to bind RPA and becomes a substrate for FEN1. Also involved in 5'-end resection of DNA during double-strand break (DSB) repair by mediating the cleavage of 5'-ssDNA.</text>
</comment>
<dbReference type="Proteomes" id="UP001439008">
    <property type="component" value="Unassembled WGS sequence"/>
</dbReference>
<keyword evidence="4 11" id="KW-0378">Hydrolase</keyword>
<evidence type="ECO:0000256" key="8">
    <source>
        <dbReference type="ARBA" id="ARBA00023014"/>
    </source>
</evidence>
<comment type="catalytic activity">
    <reaction evidence="11">
        <text>ATP + H2O = ADP + phosphate + H(+)</text>
        <dbReference type="Rhea" id="RHEA:13065"/>
        <dbReference type="ChEBI" id="CHEBI:15377"/>
        <dbReference type="ChEBI" id="CHEBI:15378"/>
        <dbReference type="ChEBI" id="CHEBI:30616"/>
        <dbReference type="ChEBI" id="CHEBI:43474"/>
        <dbReference type="ChEBI" id="CHEBI:456216"/>
        <dbReference type="EC" id="3.6.4.12"/>
    </reaction>
</comment>
<dbReference type="GO" id="GO:0016787">
    <property type="term" value="F:hydrolase activity"/>
    <property type="evidence" value="ECO:0007669"/>
    <property type="project" value="UniProtKB-KW"/>
</dbReference>
<dbReference type="InterPro" id="IPR041679">
    <property type="entry name" value="DNA2/NAM7-like_C"/>
</dbReference>
<feature type="domain" description="DNA2/NAM7 helicase helicase" evidence="14">
    <location>
        <begin position="542"/>
        <end position="622"/>
    </location>
</feature>
<evidence type="ECO:0000256" key="11">
    <source>
        <dbReference type="RuleBase" id="RU367041"/>
    </source>
</evidence>
<evidence type="ECO:0000256" key="7">
    <source>
        <dbReference type="ARBA" id="ARBA00023004"/>
    </source>
</evidence>
<evidence type="ECO:0000256" key="2">
    <source>
        <dbReference type="ARBA" id="ARBA00022741"/>
    </source>
</evidence>
<keyword evidence="11" id="KW-0539">Nucleus</keyword>
<evidence type="ECO:0000259" key="13">
    <source>
        <dbReference type="Pfam" id="PF08696"/>
    </source>
</evidence>
<keyword evidence="16" id="KW-0255">Endonuclease</keyword>
<dbReference type="SUPFAM" id="SSF52540">
    <property type="entry name" value="P-loop containing nucleoside triphosphate hydrolases"/>
    <property type="match status" value="1"/>
</dbReference>
<feature type="domain" description="DNA2/NAM7 helicase-like C-terminal" evidence="15">
    <location>
        <begin position="630"/>
        <end position="770"/>
    </location>
</feature>
<evidence type="ECO:0000256" key="6">
    <source>
        <dbReference type="ARBA" id="ARBA00022840"/>
    </source>
</evidence>
<keyword evidence="3 11" id="KW-0227">DNA damage</keyword>
<sequence>MGADKESSSQADRFSQTISQNMDEFEDIFSSVPETAEFSQTDPKIGEAAEHKNKKRKNNNKTAPFADQTTHFNNKAIDKQLRILKIRYYTITDVRISSQNMAEQLEITVKDRNSESSATEKLFLRENWVDAIFAKGDKLNLVSIGDGPTQNYNCVDNSSPSFAVLHPDLLINSTSISTSFDCVRKTIVSETYKNYGMTNKNALLGCLAHELFQQCLENKVFTKSFVLRSLEAVITRNRIDLFSQNINREEANAFLRKYVDRIAKWGPFYFRESPIKNNLCIGDVYDIEELILSPNFGVKAKLDASVQIHHNTRNRGNCVEKTKLLGPLEIKSDQLKNFDETTIQKISKGDKVVINIQNGPVCVGTGTVIKRRDDYVEVMSENRINEKILNRFQHKNFEICLSENRGAFSYLQNVLLSIFVNDSFHERKRKLIDRKVESLLKKLDLFGDFAKLNFSQQNAVTKSLEVEDYCLIFGMPGTGKSTTITFLLQLLNKLKKKVLVATYTHSALTHLLLKLAAKKVPFVYAGKMTPQCDSVVAENHIRAISDRCDKDQTFYRRIENNFIFAATSLSTGSSFLQSQNFDYCIIDEASQMSEIACLGGLRLADKFILVGDHFQLSPLVRSDAAKRAGMEISLFERLFAEHKTSTIALTSQYRMNSDILKLPNNLFYQNKLFCGSEKVKTAVLSVVASETKTALLPKWLKSVLSPKNSLIFLNTDKMEAIERREKNSDREIIINKGELVVIEKILDLFESAGLAKSQISVLSTYKSQTTVFILTRF</sequence>
<dbReference type="InterPro" id="IPR045055">
    <property type="entry name" value="DNA2/NAM7-like"/>
</dbReference>
<dbReference type="EC" id="3.6.4.12" evidence="11"/>
<dbReference type="Pfam" id="PF13086">
    <property type="entry name" value="AAA_11"/>
    <property type="match status" value="2"/>
</dbReference>
<accession>A0ABV2AI87</accession>
<keyword evidence="11" id="KW-0004">4Fe-4S</keyword>
<evidence type="ECO:0000256" key="3">
    <source>
        <dbReference type="ARBA" id="ARBA00022763"/>
    </source>
</evidence>
<feature type="region of interest" description="Disordered" evidence="12">
    <location>
        <begin position="1"/>
        <end position="20"/>
    </location>
</feature>
<evidence type="ECO:0000256" key="10">
    <source>
        <dbReference type="ARBA" id="ARBA00023204"/>
    </source>
</evidence>
<feature type="compositionally biased region" description="Polar residues" evidence="12">
    <location>
        <begin position="8"/>
        <end position="20"/>
    </location>
</feature>
<keyword evidence="8 11" id="KW-0411">Iron-sulfur</keyword>
<reference evidence="16 17" key="1">
    <citation type="journal article" date="2024" name="BMC Biol.">
        <title>Comparative genomics of Ascetosporea gives new insight into the evolutionary basis for animal parasitism in Rhizaria.</title>
        <authorList>
            <person name="Hiltunen Thoren M."/>
            <person name="Onut-Brannstrom I."/>
            <person name="Alfjorden A."/>
            <person name="Peckova H."/>
            <person name="Swords F."/>
            <person name="Hooper C."/>
            <person name="Holzer A.S."/>
            <person name="Bass D."/>
            <person name="Burki F."/>
        </authorList>
    </citation>
    <scope>NUCLEOTIDE SEQUENCE [LARGE SCALE GENOMIC DNA]</scope>
    <source>
        <strain evidence="16">20-A016</strain>
    </source>
</reference>
<keyword evidence="1 11" id="KW-0479">Metal-binding</keyword>
<gene>
    <name evidence="16" type="primary">dna2</name>
    <name evidence="16" type="ORF">MHBO_000955</name>
</gene>
<dbReference type="Pfam" id="PF08696">
    <property type="entry name" value="Dna2"/>
    <property type="match status" value="1"/>
</dbReference>
<evidence type="ECO:0000256" key="1">
    <source>
        <dbReference type="ARBA" id="ARBA00022723"/>
    </source>
</evidence>
<dbReference type="InterPro" id="IPR014808">
    <property type="entry name" value="DNA_replication_fac_Dna2_N"/>
</dbReference>
<dbReference type="GO" id="GO:0004519">
    <property type="term" value="F:endonuclease activity"/>
    <property type="evidence" value="ECO:0007669"/>
    <property type="project" value="UniProtKB-KW"/>
</dbReference>
<evidence type="ECO:0000313" key="16">
    <source>
        <dbReference type="EMBL" id="MES1919088.1"/>
    </source>
</evidence>
<keyword evidence="11" id="KW-0511">Multifunctional enzyme</keyword>
<keyword evidence="11" id="KW-0235">DNA replication</keyword>
<keyword evidence="17" id="KW-1185">Reference proteome</keyword>
<dbReference type="Pfam" id="PF13087">
    <property type="entry name" value="AAA_12"/>
    <property type="match status" value="1"/>
</dbReference>
<dbReference type="GO" id="GO:0003678">
    <property type="term" value="F:DNA helicase activity"/>
    <property type="evidence" value="ECO:0007669"/>
    <property type="project" value="UniProtKB-EC"/>
</dbReference>
<keyword evidence="11" id="KW-0540">Nuclease</keyword>
<feature type="domain" description="DNA replication factor Dna2 N-terminal" evidence="13">
    <location>
        <begin position="115"/>
        <end position="308"/>
    </location>
</feature>
<evidence type="ECO:0000256" key="4">
    <source>
        <dbReference type="ARBA" id="ARBA00022801"/>
    </source>
</evidence>
<dbReference type="InterPro" id="IPR041677">
    <property type="entry name" value="DNA2/NAM7_AAA_11"/>
</dbReference>
<comment type="caution">
    <text evidence="16">The sequence shown here is derived from an EMBL/GenBank/DDBJ whole genome shotgun (WGS) entry which is preliminary data.</text>
</comment>
<evidence type="ECO:0000256" key="9">
    <source>
        <dbReference type="ARBA" id="ARBA00023125"/>
    </source>
</evidence>
<keyword evidence="5 11" id="KW-0347">Helicase</keyword>
<dbReference type="PANTHER" id="PTHR10887">
    <property type="entry name" value="DNA2/NAM7 HELICASE FAMILY"/>
    <property type="match status" value="1"/>
</dbReference>
<evidence type="ECO:0000259" key="14">
    <source>
        <dbReference type="Pfam" id="PF13086"/>
    </source>
</evidence>
<evidence type="ECO:0000259" key="15">
    <source>
        <dbReference type="Pfam" id="PF13087"/>
    </source>
</evidence>
<comment type="similarity">
    <text evidence="11">Belongs to the DNA2/NAM7 helicase family.</text>
</comment>
<feature type="region of interest" description="Disordered" evidence="12">
    <location>
        <begin position="33"/>
        <end position="66"/>
    </location>
</feature>
<protein>
    <recommendedName>
        <fullName evidence="11">DNA replication ATP-dependent helicase/nuclease</fullName>
        <ecNumber evidence="11">3.1.-.-</ecNumber>
        <ecNumber evidence="11">3.6.4.12</ecNumber>
    </recommendedName>
</protein>
<dbReference type="EC" id="3.1.-.-" evidence="11"/>
<keyword evidence="10 11" id="KW-0234">DNA repair</keyword>
<organism evidence="16 17">
    <name type="scientific">Bonamia ostreae</name>
    <dbReference type="NCBI Taxonomy" id="126728"/>
    <lineage>
        <taxon>Eukaryota</taxon>
        <taxon>Sar</taxon>
        <taxon>Rhizaria</taxon>
        <taxon>Endomyxa</taxon>
        <taxon>Ascetosporea</taxon>
        <taxon>Haplosporida</taxon>
        <taxon>Bonamia</taxon>
    </lineage>
</organism>
<dbReference type="PANTHER" id="PTHR10887:SF433">
    <property type="entry name" value="DNA REPLICATION ATP-DEPENDENT HELICASE_NUCLEASE DNA2"/>
    <property type="match status" value="1"/>
</dbReference>
<keyword evidence="2 11" id="KW-0547">Nucleotide-binding</keyword>
<evidence type="ECO:0000256" key="12">
    <source>
        <dbReference type="SAM" id="MobiDB-lite"/>
    </source>
</evidence>
<keyword evidence="9 11" id="KW-0238">DNA-binding</keyword>
<evidence type="ECO:0000256" key="5">
    <source>
        <dbReference type="ARBA" id="ARBA00022806"/>
    </source>
</evidence>
<dbReference type="Gene3D" id="3.40.50.300">
    <property type="entry name" value="P-loop containing nucleotide triphosphate hydrolases"/>
    <property type="match status" value="2"/>
</dbReference>
<name>A0ABV2AI87_9EUKA</name>
<proteinExistence type="inferred from homology"/>
<keyword evidence="7 11" id="KW-0408">Iron</keyword>
<comment type="subcellular location">
    <subcellularLocation>
        <location evidence="11">Nucleus</location>
    </subcellularLocation>
    <subcellularLocation>
        <location evidence="11">Chromosome</location>
    </subcellularLocation>
</comment>
<keyword evidence="6 11" id="KW-0067">ATP-binding</keyword>
<dbReference type="InterPro" id="IPR027417">
    <property type="entry name" value="P-loop_NTPase"/>
</dbReference>
<dbReference type="EMBL" id="JBDODL010000195">
    <property type="protein sequence ID" value="MES1919088.1"/>
    <property type="molecule type" value="Genomic_DNA"/>
</dbReference>
<evidence type="ECO:0000313" key="17">
    <source>
        <dbReference type="Proteomes" id="UP001439008"/>
    </source>
</evidence>